<dbReference type="RefSeq" id="WP_098331664.1">
    <property type="nucleotide sequence ID" value="NZ_CP022674.1"/>
</dbReference>
<evidence type="ECO:0008006" key="3">
    <source>
        <dbReference type="Google" id="ProtNLM"/>
    </source>
</evidence>
<accession>A0AA86I5M5</accession>
<evidence type="ECO:0000313" key="2">
    <source>
        <dbReference type="Proteomes" id="UP000253834"/>
    </source>
</evidence>
<dbReference type="Proteomes" id="UP000253834">
    <property type="component" value="Chromosome"/>
</dbReference>
<proteinExistence type="predicted"/>
<dbReference type="EMBL" id="CP022674">
    <property type="protein sequence ID" value="AXI29136.1"/>
    <property type="molecule type" value="Genomic_DNA"/>
</dbReference>
<protein>
    <recommendedName>
        <fullName evidence="3">DUF2642 domain-containing protein</fullName>
    </recommendedName>
</protein>
<evidence type="ECO:0000313" key="1">
    <source>
        <dbReference type="EMBL" id="AXI29136.1"/>
    </source>
</evidence>
<reference evidence="1 2" key="1">
    <citation type="submission" date="2017-07" db="EMBL/GenBank/DDBJ databases">
        <title>Isolation and development of strain Bacillus megaterium SR7 for enhanced growth and metabolite production under supercritical carbon dioxide.</title>
        <authorList>
            <person name="Freedman A.J.E."/>
            <person name="Peet K.C."/>
            <person name="Boock J.T."/>
            <person name="Penn K."/>
            <person name="Prather K.L.J."/>
            <person name="Thompson J.R."/>
        </authorList>
    </citation>
    <scope>NUCLEOTIDE SEQUENCE [LARGE SCALE GENOMIC DNA]</scope>
    <source>
        <strain evidence="1 2">SR7</strain>
    </source>
</reference>
<sequence length="82" mass="8826">MAQILSAQESSQFRALLIEAVNSNVEIITTFGSVTGEVVQSGSVIKIPLDYVVLKQSESNFVYVPLASINAVILLNEDGDLQ</sequence>
<name>A0AA86I5M5_PRIMG</name>
<gene>
    <name evidence="1" type="ORF">CIB87_08975</name>
</gene>
<dbReference type="AlphaFoldDB" id="A0AA86I5M5"/>
<organism evidence="1 2">
    <name type="scientific">Priestia megaterium</name>
    <name type="common">Bacillus megaterium</name>
    <dbReference type="NCBI Taxonomy" id="1404"/>
    <lineage>
        <taxon>Bacteria</taxon>
        <taxon>Bacillati</taxon>
        <taxon>Bacillota</taxon>
        <taxon>Bacilli</taxon>
        <taxon>Bacillales</taxon>
        <taxon>Bacillaceae</taxon>
        <taxon>Priestia</taxon>
    </lineage>
</organism>